<dbReference type="AlphaFoldDB" id="A0A1E2ULG4"/>
<dbReference type="InterPro" id="IPR027462">
    <property type="entry name" value="ZapD_C"/>
</dbReference>
<dbReference type="SUPFAM" id="SSF160950">
    <property type="entry name" value="YacF-like"/>
    <property type="match status" value="1"/>
</dbReference>
<name>A0A1E2ULG4_9GAMM</name>
<dbReference type="STRING" id="1818881.A3196_00610"/>
<comment type="similarity">
    <text evidence="5">Belongs to the ZapD family.</text>
</comment>
<dbReference type="OrthoDB" id="5294622at2"/>
<evidence type="ECO:0000256" key="4">
    <source>
        <dbReference type="ARBA" id="ARBA00023306"/>
    </source>
</evidence>
<dbReference type="RefSeq" id="WP_069003880.1">
    <property type="nucleotide sequence ID" value="NZ_LVJW01000006.1"/>
</dbReference>
<dbReference type="GO" id="GO:0043093">
    <property type="term" value="P:FtsZ-dependent cytokinesis"/>
    <property type="evidence" value="ECO:0007669"/>
    <property type="project" value="UniProtKB-UniRule"/>
</dbReference>
<evidence type="ECO:0000313" key="7">
    <source>
        <dbReference type="Proteomes" id="UP000094849"/>
    </source>
</evidence>
<dbReference type="PANTHER" id="PTHR39455">
    <property type="entry name" value="CELL DIVISION PROTEIN ZAPD"/>
    <property type="match status" value="1"/>
</dbReference>
<evidence type="ECO:0000313" key="6">
    <source>
        <dbReference type="EMBL" id="ODB95385.1"/>
    </source>
</evidence>
<comment type="caution">
    <text evidence="6">The sequence shown here is derived from an EMBL/GenBank/DDBJ whole genome shotgun (WGS) entry which is preliminary data.</text>
</comment>
<comment type="function">
    <text evidence="5">Cell division factor that enhances FtsZ-ring assembly. Directly interacts with FtsZ and promotes bundling of FtsZ protofilaments, with a reduction in FtsZ GTPase activity.</text>
</comment>
<evidence type="ECO:0000256" key="1">
    <source>
        <dbReference type="ARBA" id="ARBA00022490"/>
    </source>
</evidence>
<dbReference type="NCBIfam" id="NF003656">
    <property type="entry name" value="PRK05287.1-4"/>
    <property type="match status" value="1"/>
</dbReference>
<evidence type="ECO:0000256" key="5">
    <source>
        <dbReference type="HAMAP-Rule" id="MF_01092"/>
    </source>
</evidence>
<dbReference type="EMBL" id="LVJZ01000003">
    <property type="protein sequence ID" value="ODB95385.1"/>
    <property type="molecule type" value="Genomic_DNA"/>
</dbReference>
<keyword evidence="1 5" id="KW-0963">Cytoplasm</keyword>
<comment type="subcellular location">
    <subcellularLocation>
        <location evidence="5">Cytoplasm</location>
    </subcellularLocation>
    <text evidence="5">Localizes to mid-cell in an FtsZ-dependent manner.</text>
</comment>
<keyword evidence="2 5" id="KW-0132">Cell division</keyword>
<dbReference type="PANTHER" id="PTHR39455:SF1">
    <property type="entry name" value="CELL DIVISION PROTEIN ZAPD"/>
    <property type="match status" value="1"/>
</dbReference>
<evidence type="ECO:0000256" key="2">
    <source>
        <dbReference type="ARBA" id="ARBA00022618"/>
    </source>
</evidence>
<dbReference type="InterPro" id="IPR036268">
    <property type="entry name" value="ZapD_sf"/>
</dbReference>
<keyword evidence="3 5" id="KW-0717">Septation</keyword>
<dbReference type="Proteomes" id="UP000094849">
    <property type="component" value="Unassembled WGS sequence"/>
</dbReference>
<sequence>MTDQIHYEHPLNERIRTFLRLEHLFMKVDHFRPLADIWSNRAAIEGLLSIMSVFGRSDLKTEILKELERHVSNLERVRQQPGVNMEALGLVLDDLEQAIHQVYRMDGQIARNLRNNEFLTAIMQRSSIPGGGCNFDLPQYHRWLNQPHEIRQDQMSEWMHELHPVREAVVLLLNLVRGSNLPSEETAQQGFFQKSLEPSSPAQLVRVSLPRQTNVFTEISGNKHRFSIRFLESMDTGKPTQSKQDIPFQLTTCIF</sequence>
<gene>
    <name evidence="5" type="primary">zapD</name>
    <name evidence="6" type="ORF">A3196_00610</name>
</gene>
<dbReference type="Pfam" id="PF07072">
    <property type="entry name" value="ZapD"/>
    <property type="match status" value="1"/>
</dbReference>
<accession>A0A1E2ULG4</accession>
<dbReference type="Gene3D" id="2.60.440.10">
    <property type="entry name" value="YacF-like domains"/>
    <property type="match status" value="1"/>
</dbReference>
<evidence type="ECO:0000256" key="3">
    <source>
        <dbReference type="ARBA" id="ARBA00023210"/>
    </source>
</evidence>
<dbReference type="GO" id="GO:0005737">
    <property type="term" value="C:cytoplasm"/>
    <property type="evidence" value="ECO:0007669"/>
    <property type="project" value="UniProtKB-SubCell"/>
</dbReference>
<dbReference type="InterPro" id="IPR009777">
    <property type="entry name" value="ZapD"/>
</dbReference>
<dbReference type="GO" id="GO:0032153">
    <property type="term" value="C:cell division site"/>
    <property type="evidence" value="ECO:0007669"/>
    <property type="project" value="TreeGrafter"/>
</dbReference>
<protein>
    <recommendedName>
        <fullName evidence="5">Cell division protein ZapD</fullName>
    </recommendedName>
    <alternativeName>
        <fullName evidence="5">Z ring-associated protein D</fullName>
    </alternativeName>
</protein>
<dbReference type="HAMAP" id="MF_01092">
    <property type="entry name" value="ZapD"/>
    <property type="match status" value="1"/>
</dbReference>
<dbReference type="Gene3D" id="1.10.3900.10">
    <property type="entry name" value="YacF-like"/>
    <property type="match status" value="1"/>
</dbReference>
<comment type="subunit">
    <text evidence="5">Interacts with FtsZ.</text>
</comment>
<reference evidence="6 7" key="1">
    <citation type="submission" date="2016-03" db="EMBL/GenBank/DDBJ databases">
        <title>Chemosynthetic sulphur-oxidizing symbionts of marine invertebrate animals are capable of nitrogen fixation.</title>
        <authorList>
            <person name="Petersen J.M."/>
            <person name="Kemper A."/>
            <person name="Gruber-Vodicka H."/>
            <person name="Cardini U."/>
            <person name="Geest Mvander."/>
            <person name="Kleiner M."/>
            <person name="Bulgheresi S."/>
            <person name="Fussmann M."/>
            <person name="Herbold C."/>
            <person name="Seah B.K.B."/>
            <person name="Antony C.Paul."/>
            <person name="Liu D."/>
            <person name="Belitz A."/>
            <person name="Weber M."/>
        </authorList>
    </citation>
    <scope>NUCLEOTIDE SEQUENCE [LARGE SCALE GENOMIC DNA]</scope>
    <source>
        <strain evidence="6">G_D</strain>
    </source>
</reference>
<organism evidence="6 7">
    <name type="scientific">Candidatus Thiodiazotropha endoloripes</name>
    <dbReference type="NCBI Taxonomy" id="1818881"/>
    <lineage>
        <taxon>Bacteria</taxon>
        <taxon>Pseudomonadati</taxon>
        <taxon>Pseudomonadota</taxon>
        <taxon>Gammaproteobacteria</taxon>
        <taxon>Chromatiales</taxon>
        <taxon>Sedimenticolaceae</taxon>
        <taxon>Candidatus Thiodiazotropha</taxon>
    </lineage>
</organism>
<proteinExistence type="inferred from homology"/>
<keyword evidence="4 5" id="KW-0131">Cell cycle</keyword>
<dbReference type="GO" id="GO:0000917">
    <property type="term" value="P:division septum assembly"/>
    <property type="evidence" value="ECO:0007669"/>
    <property type="project" value="UniProtKB-KW"/>
</dbReference>
<keyword evidence="7" id="KW-1185">Reference proteome</keyword>